<organism evidence="2 3">
    <name type="scientific">Phanerochaete carnosa (strain HHB-10118-sp)</name>
    <name type="common">White-rot fungus</name>
    <name type="synonym">Peniophora carnosa</name>
    <dbReference type="NCBI Taxonomy" id="650164"/>
    <lineage>
        <taxon>Eukaryota</taxon>
        <taxon>Fungi</taxon>
        <taxon>Dikarya</taxon>
        <taxon>Basidiomycota</taxon>
        <taxon>Agaricomycotina</taxon>
        <taxon>Agaricomycetes</taxon>
        <taxon>Polyporales</taxon>
        <taxon>Phanerochaetaceae</taxon>
        <taxon>Phanerochaete</taxon>
    </lineage>
</organism>
<feature type="transmembrane region" description="Helical" evidence="1">
    <location>
        <begin position="424"/>
        <end position="446"/>
    </location>
</feature>
<evidence type="ECO:0000313" key="2">
    <source>
        <dbReference type="EMBL" id="EKM55007.1"/>
    </source>
</evidence>
<dbReference type="EMBL" id="JH930472">
    <property type="protein sequence ID" value="EKM55007.1"/>
    <property type="molecule type" value="Genomic_DNA"/>
</dbReference>
<dbReference type="PANTHER" id="PTHR35043:SF7">
    <property type="entry name" value="TRANSCRIPTION FACTOR DOMAIN-CONTAINING PROTEIN"/>
    <property type="match status" value="1"/>
</dbReference>
<gene>
    <name evidence="2" type="ORF">PHACADRAFT_119896</name>
</gene>
<feature type="transmembrane region" description="Helical" evidence="1">
    <location>
        <begin position="495"/>
        <end position="514"/>
    </location>
</feature>
<sequence length="547" mass="61026">MCTLAARNASAADTGPWRPDPTFRGTWGIISTCLSTLVICVWSAIHVDIPPRHQKRSFVVKVRWLIIGLFAPDVLLYTALCQAFWGWELSRNMSAGLVAEQSAASRVTWQERLWRSIRWSAGSRLKAGIGRTLTGSSIRKNAWTLTHGYYAAMGGFILDSSSTPVFGTETRLVLSHNMMAIIVKNVPDLIPDIPEDRIRQQSKSNELAKALLVLQLVYFSTSCAARLAQELPLSLLEIWTLAHALGAIFVYVIWWKKPYDIPEPTLIMGDRAHEFAAYFQVIGLPTIPIVAGIHPFSGYAEKDYLRVAPCELLEDTGIIPDEEQMTVKLLPGESIQLEGYTFAIRAKEADPFGRRVFGTTHCPWYAQERDSDGSVSISRADILRWRLAARAAARISESWWPTDVVRYTKAGGLGASEGIPSAQALTILGIFATLLIAYALPHFLGWSAAFPTPVERMLWRVGSIVVGVFPITIYAILILMFLINGCSFLVEDVNYVLFGFFSLCFPFIALYIFANMFTLVESLRQLFHLPDGAFLLPEFSAYFPHFA</sequence>
<feature type="transmembrane region" description="Helical" evidence="1">
    <location>
        <begin position="275"/>
        <end position="296"/>
    </location>
</feature>
<dbReference type="OrthoDB" id="2733714at2759"/>
<protein>
    <submittedName>
        <fullName evidence="2">Uncharacterized protein</fullName>
    </submittedName>
</protein>
<dbReference type="AlphaFoldDB" id="K5WX03"/>
<proteinExistence type="predicted"/>
<feature type="transmembrane region" description="Helical" evidence="1">
    <location>
        <begin position="65"/>
        <end position="87"/>
    </location>
</feature>
<keyword evidence="3" id="KW-1185">Reference proteome</keyword>
<feature type="transmembrane region" description="Helical" evidence="1">
    <location>
        <begin position="234"/>
        <end position="254"/>
    </location>
</feature>
<dbReference type="KEGG" id="pco:PHACADRAFT_119896"/>
<reference evidence="2 3" key="1">
    <citation type="journal article" date="2012" name="BMC Genomics">
        <title>Comparative genomics of the white-rot fungi, Phanerochaete carnosa and P. chrysosporium, to elucidate the genetic basis of the distinct wood types they colonize.</title>
        <authorList>
            <person name="Suzuki H."/>
            <person name="MacDonald J."/>
            <person name="Syed K."/>
            <person name="Salamov A."/>
            <person name="Hori C."/>
            <person name="Aerts A."/>
            <person name="Henrissat B."/>
            <person name="Wiebenga A."/>
            <person name="vanKuyk P.A."/>
            <person name="Barry K."/>
            <person name="Lindquist E."/>
            <person name="LaButti K."/>
            <person name="Lapidus A."/>
            <person name="Lucas S."/>
            <person name="Coutinho P."/>
            <person name="Gong Y."/>
            <person name="Samejima M."/>
            <person name="Mahadevan R."/>
            <person name="Abou-Zaid M."/>
            <person name="de Vries R.P."/>
            <person name="Igarashi K."/>
            <person name="Yadav J.S."/>
            <person name="Grigoriev I.V."/>
            <person name="Master E.R."/>
        </authorList>
    </citation>
    <scope>NUCLEOTIDE SEQUENCE [LARGE SCALE GENOMIC DNA]</scope>
    <source>
        <strain evidence="2 3">HHB-10118-sp</strain>
    </source>
</reference>
<accession>K5WX03</accession>
<dbReference type="GeneID" id="18907868"/>
<dbReference type="RefSeq" id="XP_007395355.1">
    <property type="nucleotide sequence ID" value="XM_007395293.1"/>
</dbReference>
<dbReference type="HOGENOM" id="CLU_022883_5_2_1"/>
<dbReference type="PANTHER" id="PTHR35043">
    <property type="entry name" value="TRANSCRIPTION FACTOR DOMAIN-CONTAINING PROTEIN"/>
    <property type="match status" value="1"/>
</dbReference>
<dbReference type="InParanoid" id="K5WX03"/>
<evidence type="ECO:0000256" key="1">
    <source>
        <dbReference type="SAM" id="Phobius"/>
    </source>
</evidence>
<keyword evidence="1" id="KW-0472">Membrane</keyword>
<feature type="transmembrane region" description="Helical" evidence="1">
    <location>
        <begin position="458"/>
        <end position="483"/>
    </location>
</feature>
<evidence type="ECO:0000313" key="3">
    <source>
        <dbReference type="Proteomes" id="UP000008370"/>
    </source>
</evidence>
<dbReference type="Proteomes" id="UP000008370">
    <property type="component" value="Unassembled WGS sequence"/>
</dbReference>
<name>K5WX03_PHACS</name>
<feature type="transmembrane region" description="Helical" evidence="1">
    <location>
        <begin position="27"/>
        <end position="45"/>
    </location>
</feature>
<keyword evidence="1" id="KW-1133">Transmembrane helix</keyword>
<keyword evidence="1" id="KW-0812">Transmembrane</keyword>